<dbReference type="EMBL" id="BQKI01000032">
    <property type="protein sequence ID" value="GJN13089.1"/>
    <property type="molecule type" value="Genomic_DNA"/>
</dbReference>
<dbReference type="Pfam" id="PF03106">
    <property type="entry name" value="WRKY"/>
    <property type="match status" value="1"/>
</dbReference>
<feature type="region of interest" description="Disordered" evidence="6">
    <location>
        <begin position="26"/>
        <end position="82"/>
    </location>
</feature>
<reference evidence="8" key="1">
    <citation type="journal article" date="2018" name="DNA Res.">
        <title>Multiple hybrid de novo genome assembly of finger millet, an orphan allotetraploid crop.</title>
        <authorList>
            <person name="Hatakeyama M."/>
            <person name="Aluri S."/>
            <person name="Balachadran M.T."/>
            <person name="Sivarajan S.R."/>
            <person name="Patrignani A."/>
            <person name="Gruter S."/>
            <person name="Poveda L."/>
            <person name="Shimizu-Inatsugi R."/>
            <person name="Baeten J."/>
            <person name="Francoijs K.J."/>
            <person name="Nataraja K.N."/>
            <person name="Reddy Y.A.N."/>
            <person name="Phadnis S."/>
            <person name="Ravikumar R.L."/>
            <person name="Schlapbach R."/>
            <person name="Sreeman S.M."/>
            <person name="Shimizu K.K."/>
        </authorList>
    </citation>
    <scope>NUCLEOTIDE SEQUENCE</scope>
</reference>
<gene>
    <name evidence="8" type="primary">ga31423</name>
    <name evidence="8" type="ORF">PR202_ga31423</name>
</gene>
<dbReference type="PANTHER" id="PTHR31221">
    <property type="entry name" value="WRKY TRANSCRIPTION FACTOR PROTEIN 1-RELATED"/>
    <property type="match status" value="1"/>
</dbReference>
<keyword evidence="4" id="KW-0804">Transcription</keyword>
<feature type="region of interest" description="Disordered" evidence="6">
    <location>
        <begin position="263"/>
        <end position="304"/>
    </location>
</feature>
<feature type="compositionally biased region" description="Polar residues" evidence="6">
    <location>
        <begin position="130"/>
        <end position="141"/>
    </location>
</feature>
<dbReference type="GO" id="GO:0043565">
    <property type="term" value="F:sequence-specific DNA binding"/>
    <property type="evidence" value="ECO:0007669"/>
    <property type="project" value="InterPro"/>
</dbReference>
<evidence type="ECO:0000256" key="4">
    <source>
        <dbReference type="ARBA" id="ARBA00023163"/>
    </source>
</evidence>
<protein>
    <recommendedName>
        <fullName evidence="7">WRKY domain-containing protein</fullName>
    </recommendedName>
</protein>
<dbReference type="Gene3D" id="2.20.25.80">
    <property type="entry name" value="WRKY domain"/>
    <property type="match status" value="1"/>
</dbReference>
<dbReference type="PROSITE" id="PS50811">
    <property type="entry name" value="WRKY"/>
    <property type="match status" value="1"/>
</dbReference>
<comment type="subcellular location">
    <subcellularLocation>
        <location evidence="1">Nucleus</location>
    </subcellularLocation>
</comment>
<comment type="caution">
    <text evidence="8">The sequence shown here is derived from an EMBL/GenBank/DDBJ whole genome shotgun (WGS) entry which is preliminary data.</text>
</comment>
<keyword evidence="3" id="KW-0238">DNA-binding</keyword>
<accession>A0AAV5DR10</accession>
<dbReference type="AlphaFoldDB" id="A0AAV5DR10"/>
<keyword evidence="9" id="KW-1185">Reference proteome</keyword>
<organism evidence="8 9">
    <name type="scientific">Eleusine coracana subsp. coracana</name>
    <dbReference type="NCBI Taxonomy" id="191504"/>
    <lineage>
        <taxon>Eukaryota</taxon>
        <taxon>Viridiplantae</taxon>
        <taxon>Streptophyta</taxon>
        <taxon>Embryophyta</taxon>
        <taxon>Tracheophyta</taxon>
        <taxon>Spermatophyta</taxon>
        <taxon>Magnoliopsida</taxon>
        <taxon>Liliopsida</taxon>
        <taxon>Poales</taxon>
        <taxon>Poaceae</taxon>
        <taxon>PACMAD clade</taxon>
        <taxon>Chloridoideae</taxon>
        <taxon>Cynodonteae</taxon>
        <taxon>Eleusininae</taxon>
        <taxon>Eleusine</taxon>
    </lineage>
</organism>
<dbReference type="GO" id="GO:0003700">
    <property type="term" value="F:DNA-binding transcription factor activity"/>
    <property type="evidence" value="ECO:0007669"/>
    <property type="project" value="InterPro"/>
</dbReference>
<evidence type="ECO:0000256" key="5">
    <source>
        <dbReference type="ARBA" id="ARBA00023242"/>
    </source>
</evidence>
<evidence type="ECO:0000313" key="9">
    <source>
        <dbReference type="Proteomes" id="UP001054889"/>
    </source>
</evidence>
<evidence type="ECO:0000256" key="3">
    <source>
        <dbReference type="ARBA" id="ARBA00023125"/>
    </source>
</evidence>
<feature type="compositionally biased region" description="Low complexity" evidence="6">
    <location>
        <begin position="263"/>
        <end position="283"/>
    </location>
</feature>
<dbReference type="InterPro" id="IPR003657">
    <property type="entry name" value="WRKY_dom"/>
</dbReference>
<evidence type="ECO:0000256" key="1">
    <source>
        <dbReference type="ARBA" id="ARBA00004123"/>
    </source>
</evidence>
<dbReference type="SUPFAM" id="SSF118290">
    <property type="entry name" value="WRKY DNA-binding domain"/>
    <property type="match status" value="1"/>
</dbReference>
<dbReference type="GO" id="GO:0005634">
    <property type="term" value="C:nucleus"/>
    <property type="evidence" value="ECO:0007669"/>
    <property type="project" value="UniProtKB-SubCell"/>
</dbReference>
<dbReference type="Gene3D" id="3.30.9.10">
    <property type="entry name" value="D-Amino Acid Oxidase, subunit A, domain 2"/>
    <property type="match status" value="1"/>
</dbReference>
<evidence type="ECO:0000313" key="8">
    <source>
        <dbReference type="EMBL" id="GJN13089.1"/>
    </source>
</evidence>
<dbReference type="InterPro" id="IPR036576">
    <property type="entry name" value="WRKY_dom_sf"/>
</dbReference>
<dbReference type="SMART" id="SM00774">
    <property type="entry name" value="WRKY"/>
    <property type="match status" value="1"/>
</dbReference>
<proteinExistence type="predicted"/>
<dbReference type="Proteomes" id="UP001054889">
    <property type="component" value="Unassembled WGS sequence"/>
</dbReference>
<dbReference type="InterPro" id="IPR044810">
    <property type="entry name" value="WRKY_plant"/>
</dbReference>
<dbReference type="Gene3D" id="3.50.50.60">
    <property type="entry name" value="FAD/NAD(P)-binding domain"/>
    <property type="match status" value="1"/>
</dbReference>
<evidence type="ECO:0000259" key="7">
    <source>
        <dbReference type="PROSITE" id="PS50811"/>
    </source>
</evidence>
<feature type="domain" description="WRKY" evidence="7">
    <location>
        <begin position="88"/>
        <end position="113"/>
    </location>
</feature>
<sequence>MERNYPMPFVTQPSSTSNSYHFMATVASASSQDHDHHGSLGELSNSKDGGGESSVRGAAEADRTPNVVGKMKAEKKERRPRYAFQTRSQVDILDDGYRWRKYGQKAVKNNKFPSRGSGKVDRPTLSDQWVSTSGNAPTTAPSGGLTGLASGVPREAADAVMVAVARAGDGRAREVPVVEAAPSFGTGTSSRNSETIHAGIYYPPHSLKLDEDPNFFLDSRLVATIGVDHESILDLIEESSDSESHSSDYYEVFMVAPSALDGGARAETSPAAAARAEAGTNPQDAHETDPDDDDLETETPILRRDRHDGTRVVQQLDMGDFTLQLDGEEVFKTSQHNITATTTLLISLELMLTANLELTPQINELKAHIKATVVLEMHASCTTPSKMASGAASSVPS</sequence>
<feature type="region of interest" description="Disordered" evidence="6">
    <location>
        <begin position="130"/>
        <end position="150"/>
    </location>
</feature>
<reference evidence="8" key="2">
    <citation type="submission" date="2021-12" db="EMBL/GenBank/DDBJ databases">
        <title>Resequencing data analysis of finger millet.</title>
        <authorList>
            <person name="Hatakeyama M."/>
            <person name="Aluri S."/>
            <person name="Balachadran M.T."/>
            <person name="Sivarajan S.R."/>
            <person name="Poveda L."/>
            <person name="Shimizu-Inatsugi R."/>
            <person name="Schlapbach R."/>
            <person name="Sreeman S.M."/>
            <person name="Shimizu K.K."/>
        </authorList>
    </citation>
    <scope>NUCLEOTIDE SEQUENCE</scope>
</reference>
<keyword evidence="2" id="KW-0805">Transcription regulation</keyword>
<dbReference type="PANTHER" id="PTHR31221:SF83">
    <property type="entry name" value="WRKY TRANSCRIPTION FACTOR 75-RELATED"/>
    <property type="match status" value="1"/>
</dbReference>
<evidence type="ECO:0000256" key="2">
    <source>
        <dbReference type="ARBA" id="ARBA00023015"/>
    </source>
</evidence>
<evidence type="ECO:0000256" key="6">
    <source>
        <dbReference type="SAM" id="MobiDB-lite"/>
    </source>
</evidence>
<name>A0AAV5DR10_ELECO</name>
<keyword evidence="5" id="KW-0539">Nucleus</keyword>
<dbReference type="InterPro" id="IPR036188">
    <property type="entry name" value="FAD/NAD-bd_sf"/>
</dbReference>